<dbReference type="CDD" id="cd08646">
    <property type="entry name" value="FMT_core_Met-tRNA-FMT_N"/>
    <property type="match status" value="1"/>
</dbReference>
<dbReference type="RefSeq" id="WP_075433623.1">
    <property type="nucleotide sequence ID" value="NZ_CP013259.1"/>
</dbReference>
<dbReference type="InterPro" id="IPR041711">
    <property type="entry name" value="Met-tRNA-FMT_N"/>
</dbReference>
<dbReference type="InterPro" id="IPR037022">
    <property type="entry name" value="Formyl_trans_C_sf"/>
</dbReference>
<proteinExistence type="inferred from homology"/>
<gene>
    <name evidence="8 11" type="primary">fmt</name>
    <name evidence="11" type="ORF">ATN01_02470</name>
</gene>
<dbReference type="EC" id="2.1.2.9" evidence="3 8"/>
<dbReference type="Pfam" id="PF00551">
    <property type="entry name" value="Formyl_trans_N"/>
    <property type="match status" value="1"/>
</dbReference>
<evidence type="ECO:0000256" key="2">
    <source>
        <dbReference type="ARBA" id="ARBA00010699"/>
    </source>
</evidence>
<dbReference type="Gene3D" id="3.40.50.170">
    <property type="entry name" value="Formyl transferase, N-terminal domain"/>
    <property type="match status" value="1"/>
</dbReference>
<comment type="function">
    <text evidence="1 8">Attaches a formyl group to the free amino group of methionyl-tRNA(fMet). The formyl group appears to play a dual role in the initiator identity of N-formylmethionyl-tRNA by promoting its recognition by IF2 and preventing the misappropriation of this tRNA by the elongation apparatus.</text>
</comment>
<feature type="domain" description="Formyl transferase C-terminal" evidence="10">
    <location>
        <begin position="206"/>
        <end position="303"/>
    </location>
</feature>
<evidence type="ECO:0000256" key="4">
    <source>
        <dbReference type="ARBA" id="ARBA00016014"/>
    </source>
</evidence>
<dbReference type="InterPro" id="IPR002376">
    <property type="entry name" value="Formyl_transf_N"/>
</dbReference>
<dbReference type="PROSITE" id="PS00373">
    <property type="entry name" value="GART"/>
    <property type="match status" value="1"/>
</dbReference>
<reference evidence="11 12" key="1">
    <citation type="submission" date="2015-11" db="EMBL/GenBank/DDBJ databases">
        <title>The complete genome of Buchnera aphidicola from Diuraphis noxia biotype SAM.</title>
        <authorList>
            <person name="Burger N.F.V."/>
            <person name="Oberholster A.-M."/>
        </authorList>
    </citation>
    <scope>NUCLEOTIDE SEQUENCE [LARGE SCALE GENOMIC DNA]</scope>
    <source>
        <strain evidence="11">SAM</strain>
    </source>
</reference>
<dbReference type="InterPro" id="IPR044135">
    <property type="entry name" value="Met-tRNA-FMT_C"/>
</dbReference>
<dbReference type="SUPFAM" id="SSF53328">
    <property type="entry name" value="Formyltransferase"/>
    <property type="match status" value="1"/>
</dbReference>
<dbReference type="CDD" id="cd08704">
    <property type="entry name" value="Met_tRNA_FMT_C"/>
    <property type="match status" value="1"/>
</dbReference>
<dbReference type="GO" id="GO:0004479">
    <property type="term" value="F:methionyl-tRNA formyltransferase activity"/>
    <property type="evidence" value="ECO:0007669"/>
    <property type="project" value="UniProtKB-UniRule"/>
</dbReference>
<dbReference type="Proteomes" id="UP000093070">
    <property type="component" value="Chromosome"/>
</dbReference>
<protein>
    <recommendedName>
        <fullName evidence="4 8">Methionyl-tRNA formyltransferase</fullName>
        <ecNumber evidence="3 8">2.1.2.9</ecNumber>
    </recommendedName>
</protein>
<accession>A0A1B2H9D7</accession>
<feature type="binding site" evidence="8">
    <location>
        <begin position="112"/>
        <end position="115"/>
    </location>
    <ligand>
        <name>(6S)-5,6,7,8-tetrahydrofolate</name>
        <dbReference type="ChEBI" id="CHEBI:57453"/>
    </ligand>
</feature>
<evidence type="ECO:0000256" key="1">
    <source>
        <dbReference type="ARBA" id="ARBA00002606"/>
    </source>
</evidence>
<evidence type="ECO:0000259" key="9">
    <source>
        <dbReference type="Pfam" id="PF00551"/>
    </source>
</evidence>
<evidence type="ECO:0000256" key="3">
    <source>
        <dbReference type="ARBA" id="ARBA00012261"/>
    </source>
</evidence>
<evidence type="ECO:0000313" key="12">
    <source>
        <dbReference type="Proteomes" id="UP000093070"/>
    </source>
</evidence>
<dbReference type="Pfam" id="PF02911">
    <property type="entry name" value="Formyl_trans_C"/>
    <property type="match status" value="1"/>
</dbReference>
<evidence type="ECO:0000256" key="7">
    <source>
        <dbReference type="ARBA" id="ARBA00048558"/>
    </source>
</evidence>
<dbReference type="HAMAP" id="MF_00182">
    <property type="entry name" value="Formyl_trans"/>
    <property type="match status" value="1"/>
</dbReference>
<dbReference type="PATRIC" id="fig|118101.4.peg.492"/>
<evidence type="ECO:0000256" key="6">
    <source>
        <dbReference type="ARBA" id="ARBA00022917"/>
    </source>
</evidence>
<dbReference type="GO" id="GO:0005829">
    <property type="term" value="C:cytosol"/>
    <property type="evidence" value="ECO:0007669"/>
    <property type="project" value="TreeGrafter"/>
</dbReference>
<dbReference type="SUPFAM" id="SSF50486">
    <property type="entry name" value="FMT C-terminal domain-like"/>
    <property type="match status" value="1"/>
</dbReference>
<dbReference type="PANTHER" id="PTHR11138:SF5">
    <property type="entry name" value="METHIONYL-TRNA FORMYLTRANSFERASE, MITOCHONDRIAL"/>
    <property type="match status" value="1"/>
</dbReference>
<dbReference type="InterPro" id="IPR011034">
    <property type="entry name" value="Formyl_transferase-like_C_sf"/>
</dbReference>
<keyword evidence="6 8" id="KW-0648">Protein biosynthesis</keyword>
<evidence type="ECO:0000256" key="5">
    <source>
        <dbReference type="ARBA" id="ARBA00022679"/>
    </source>
</evidence>
<dbReference type="STRING" id="118101.ATN01_02470"/>
<comment type="catalytic activity">
    <reaction evidence="7 8">
        <text>L-methionyl-tRNA(fMet) + (6R)-10-formyltetrahydrofolate = N-formyl-L-methionyl-tRNA(fMet) + (6S)-5,6,7,8-tetrahydrofolate + H(+)</text>
        <dbReference type="Rhea" id="RHEA:24380"/>
        <dbReference type="Rhea" id="RHEA-COMP:9952"/>
        <dbReference type="Rhea" id="RHEA-COMP:9953"/>
        <dbReference type="ChEBI" id="CHEBI:15378"/>
        <dbReference type="ChEBI" id="CHEBI:57453"/>
        <dbReference type="ChEBI" id="CHEBI:78530"/>
        <dbReference type="ChEBI" id="CHEBI:78844"/>
        <dbReference type="ChEBI" id="CHEBI:195366"/>
        <dbReference type="EC" id="2.1.2.9"/>
    </reaction>
</comment>
<feature type="domain" description="Formyl transferase N-terminal" evidence="9">
    <location>
        <begin position="5"/>
        <end position="183"/>
    </location>
</feature>
<evidence type="ECO:0000259" key="10">
    <source>
        <dbReference type="Pfam" id="PF02911"/>
    </source>
</evidence>
<dbReference type="InterPro" id="IPR005793">
    <property type="entry name" value="Formyl_trans_C"/>
</dbReference>
<sequence>MKKLKIIFAGTSDFSAEHLKMLINSSQSIIAVITKPDLPSGRGQKIIFSPVKKIAINNKIPLLQPKNLNDKSFQKKLSTLNLDIMIVVSYGKIIPQEILNIFPNGCINVHPSLLPRWRGSSPIQSSILHGDKKTGISIIKMNEKIDSGNILHVIECNISPKDTTQTLSIKLMKIGIQALSEVLKKISKNIIFERQQDEKNAILSKKIYKTDGLLNWNLEAIKLERLIRAFNPWPICYFFLNNQTIKVWEANVINILNSNSKIGEIISCNKNGIQINTFNNVLNIKKLQFPGKKIMHIKNILNSTHNLFPVGVVI</sequence>
<evidence type="ECO:0000313" key="11">
    <source>
        <dbReference type="EMBL" id="ANZ22807.1"/>
    </source>
</evidence>
<dbReference type="InterPro" id="IPR036477">
    <property type="entry name" value="Formyl_transf_N_sf"/>
</dbReference>
<dbReference type="OrthoDB" id="9802815at2"/>
<dbReference type="AlphaFoldDB" id="A0A1B2H9D7"/>
<dbReference type="NCBIfam" id="TIGR00460">
    <property type="entry name" value="fmt"/>
    <property type="match status" value="1"/>
</dbReference>
<dbReference type="PANTHER" id="PTHR11138">
    <property type="entry name" value="METHIONYL-TRNA FORMYLTRANSFERASE"/>
    <property type="match status" value="1"/>
</dbReference>
<organism evidence="11 12">
    <name type="scientific">Buchnera aphidicola subsp. Diuraphis noxia</name>
    <dbReference type="NCBI Taxonomy" id="118101"/>
    <lineage>
        <taxon>Bacteria</taxon>
        <taxon>Pseudomonadati</taxon>
        <taxon>Pseudomonadota</taxon>
        <taxon>Gammaproteobacteria</taxon>
        <taxon>Enterobacterales</taxon>
        <taxon>Erwiniaceae</taxon>
        <taxon>Buchnera</taxon>
    </lineage>
</organism>
<dbReference type="Gene3D" id="3.10.25.10">
    <property type="entry name" value="Formyl transferase, C-terminal domain"/>
    <property type="match status" value="1"/>
</dbReference>
<name>A0A1B2H9D7_BUCDN</name>
<dbReference type="InterPro" id="IPR005794">
    <property type="entry name" value="Fmt"/>
</dbReference>
<dbReference type="InterPro" id="IPR001555">
    <property type="entry name" value="GART_AS"/>
</dbReference>
<keyword evidence="5 8" id="KW-0808">Transferase</keyword>
<dbReference type="EMBL" id="CP013259">
    <property type="protein sequence ID" value="ANZ22807.1"/>
    <property type="molecule type" value="Genomic_DNA"/>
</dbReference>
<evidence type="ECO:0000256" key="8">
    <source>
        <dbReference type="HAMAP-Rule" id="MF_00182"/>
    </source>
</evidence>
<comment type="similarity">
    <text evidence="2 8">Belongs to the Fmt family.</text>
</comment>